<dbReference type="SUPFAM" id="SSF103473">
    <property type="entry name" value="MFS general substrate transporter"/>
    <property type="match status" value="1"/>
</dbReference>
<keyword evidence="2 4" id="KW-1133">Transmembrane helix</keyword>
<gene>
    <name evidence="5" type="ORF">H5P27_16595</name>
</gene>
<keyword evidence="3 4" id="KW-0472">Membrane</keyword>
<dbReference type="Proteomes" id="UP000526501">
    <property type="component" value="Unassembled WGS sequence"/>
</dbReference>
<feature type="transmembrane region" description="Helical" evidence="4">
    <location>
        <begin position="279"/>
        <end position="298"/>
    </location>
</feature>
<evidence type="ECO:0000313" key="5">
    <source>
        <dbReference type="EMBL" id="MBC2607673.1"/>
    </source>
</evidence>
<sequence length="448" mass="49414">MPTDPLQLSNVKRFILFRLLFNARFYYPVFTILFLDFGLTLEQFALLNTVWAATIVLLEVPSGALADTLGRRNLVVLAAFFMVAEMLLILFAPMGESTTVFYLFLANRILSGAAESAASGADEALAYDTLKENGLEQRWGEVLEKQMRFQSLAFIVAMSTGAILYDGDLLNSAISSIGLNLEISRETATRLPIWGTLFLGIAAVITTLGMKETSPESADHNTWGTIQESTKNTIQAGIWILRTPMAFVIISCGMLFDHITRMIMTLTSELYRQFAIPEYSFGFIGSGLAILGTFMPKIGKAMVEKRCKGFNFATLSICVFSGLWLMARFTPYWSALPMVLVYGGIFLNGFFVSHYLNQITDSKSRATVLSFKGLCFNLAYGAIGYLYASTSSIIRETGEIQSVAESSKSDALFQTVFGYAPYYFLVLVALVAAVSSYRLKVESPSKAS</sequence>
<dbReference type="RefSeq" id="WP_185661544.1">
    <property type="nucleotide sequence ID" value="NZ_CAWPOO010000013.1"/>
</dbReference>
<evidence type="ECO:0000256" key="3">
    <source>
        <dbReference type="ARBA" id="ARBA00023136"/>
    </source>
</evidence>
<dbReference type="PANTHER" id="PTHR23530">
    <property type="entry name" value="TRANSPORT PROTEIN-RELATED"/>
    <property type="match status" value="1"/>
</dbReference>
<dbReference type="GO" id="GO:0022857">
    <property type="term" value="F:transmembrane transporter activity"/>
    <property type="evidence" value="ECO:0007669"/>
    <property type="project" value="InterPro"/>
</dbReference>
<keyword evidence="1 4" id="KW-0812">Transmembrane</keyword>
<protein>
    <submittedName>
        <fullName evidence="5">MFS transporter</fullName>
    </submittedName>
</protein>
<proteinExistence type="predicted"/>
<dbReference type="InterPro" id="IPR053160">
    <property type="entry name" value="MFS_DHA3_Transporter"/>
</dbReference>
<feature type="transmembrane region" description="Helical" evidence="4">
    <location>
        <begin position="239"/>
        <end position="259"/>
    </location>
</feature>
<evidence type="ECO:0000256" key="1">
    <source>
        <dbReference type="ARBA" id="ARBA00022692"/>
    </source>
</evidence>
<reference evidence="5 6" key="1">
    <citation type="submission" date="2020-07" db="EMBL/GenBank/DDBJ databases">
        <authorList>
            <person name="Feng X."/>
        </authorList>
    </citation>
    <scope>NUCLEOTIDE SEQUENCE [LARGE SCALE GENOMIC DNA]</scope>
    <source>
        <strain evidence="5 6">JCM23202</strain>
    </source>
</reference>
<evidence type="ECO:0000256" key="2">
    <source>
        <dbReference type="ARBA" id="ARBA00022989"/>
    </source>
</evidence>
<accession>A0A7X1B8L7</accession>
<name>A0A7X1B8L7_9BACT</name>
<dbReference type="Pfam" id="PF07690">
    <property type="entry name" value="MFS_1"/>
    <property type="match status" value="1"/>
</dbReference>
<feature type="transmembrane region" description="Helical" evidence="4">
    <location>
        <begin position="74"/>
        <end position="92"/>
    </location>
</feature>
<feature type="transmembrane region" description="Helical" evidence="4">
    <location>
        <begin position="420"/>
        <end position="439"/>
    </location>
</feature>
<evidence type="ECO:0000256" key="4">
    <source>
        <dbReference type="SAM" id="Phobius"/>
    </source>
</evidence>
<dbReference type="PANTHER" id="PTHR23530:SF1">
    <property type="entry name" value="PERMEASE, MAJOR FACILITATOR SUPERFAMILY-RELATED"/>
    <property type="match status" value="1"/>
</dbReference>
<evidence type="ECO:0000313" key="6">
    <source>
        <dbReference type="Proteomes" id="UP000526501"/>
    </source>
</evidence>
<keyword evidence="6" id="KW-1185">Reference proteome</keyword>
<feature type="transmembrane region" description="Helical" evidence="4">
    <location>
        <begin position="333"/>
        <end position="356"/>
    </location>
</feature>
<dbReference type="Gene3D" id="1.20.1250.20">
    <property type="entry name" value="MFS general substrate transporter like domains"/>
    <property type="match status" value="1"/>
</dbReference>
<dbReference type="InterPro" id="IPR036259">
    <property type="entry name" value="MFS_trans_sf"/>
</dbReference>
<feature type="transmembrane region" description="Helical" evidence="4">
    <location>
        <begin position="15"/>
        <end position="37"/>
    </location>
</feature>
<dbReference type="EMBL" id="JACHVC010000013">
    <property type="protein sequence ID" value="MBC2607673.1"/>
    <property type="molecule type" value="Genomic_DNA"/>
</dbReference>
<dbReference type="InterPro" id="IPR011701">
    <property type="entry name" value="MFS"/>
</dbReference>
<feature type="transmembrane region" description="Helical" evidence="4">
    <location>
        <begin position="368"/>
        <end position="388"/>
    </location>
</feature>
<feature type="transmembrane region" description="Helical" evidence="4">
    <location>
        <begin position="310"/>
        <end position="327"/>
    </location>
</feature>
<organism evidence="5 6">
    <name type="scientific">Pelagicoccus albus</name>
    <dbReference type="NCBI Taxonomy" id="415222"/>
    <lineage>
        <taxon>Bacteria</taxon>
        <taxon>Pseudomonadati</taxon>
        <taxon>Verrucomicrobiota</taxon>
        <taxon>Opitutia</taxon>
        <taxon>Puniceicoccales</taxon>
        <taxon>Pelagicoccaceae</taxon>
        <taxon>Pelagicoccus</taxon>
    </lineage>
</organism>
<feature type="transmembrane region" description="Helical" evidence="4">
    <location>
        <begin position="44"/>
        <end position="62"/>
    </location>
</feature>
<dbReference type="AlphaFoldDB" id="A0A7X1B8L7"/>
<comment type="caution">
    <text evidence="5">The sequence shown here is derived from an EMBL/GenBank/DDBJ whole genome shotgun (WGS) entry which is preliminary data.</text>
</comment>
<feature type="transmembrane region" description="Helical" evidence="4">
    <location>
        <begin position="191"/>
        <end position="210"/>
    </location>
</feature>